<feature type="domain" description="WSC" evidence="11">
    <location>
        <begin position="1163"/>
        <end position="1260"/>
    </location>
</feature>
<proteinExistence type="predicted"/>
<keyword evidence="1 6" id="KW-0245">EGF-like domain</keyword>
<evidence type="ECO:0008006" key="14">
    <source>
        <dbReference type="Google" id="ProtNLM"/>
    </source>
</evidence>
<evidence type="ECO:0000256" key="4">
    <source>
        <dbReference type="ARBA" id="ARBA00022737"/>
    </source>
</evidence>
<feature type="compositionally biased region" description="Gly residues" evidence="7">
    <location>
        <begin position="938"/>
        <end position="947"/>
    </location>
</feature>
<evidence type="ECO:0000259" key="11">
    <source>
        <dbReference type="PROSITE" id="PS51212"/>
    </source>
</evidence>
<feature type="disulfide bond" evidence="6">
    <location>
        <begin position="1798"/>
        <end position="1807"/>
    </location>
</feature>
<feature type="region of interest" description="Disordered" evidence="7">
    <location>
        <begin position="919"/>
        <end position="971"/>
    </location>
</feature>
<evidence type="ECO:0000313" key="12">
    <source>
        <dbReference type="EMBL" id="CAG2224774.1"/>
    </source>
</evidence>
<dbReference type="Gene3D" id="2.170.300.10">
    <property type="entry name" value="Tie2 ligand-binding domain superfamily"/>
    <property type="match status" value="7"/>
</dbReference>
<keyword evidence="3" id="KW-0732">Signal</keyword>
<gene>
    <name evidence="12" type="ORF">MEDL_38006</name>
</gene>
<evidence type="ECO:0000313" key="13">
    <source>
        <dbReference type="Proteomes" id="UP000683360"/>
    </source>
</evidence>
<dbReference type="PANTHER" id="PTHR24043">
    <property type="entry name" value="SCAVENGER RECEPTOR CLASS F"/>
    <property type="match status" value="1"/>
</dbReference>
<evidence type="ECO:0000256" key="2">
    <source>
        <dbReference type="ARBA" id="ARBA00022723"/>
    </source>
</evidence>
<dbReference type="Pfam" id="PF00053">
    <property type="entry name" value="EGF_laminin"/>
    <property type="match status" value="4"/>
</dbReference>
<keyword evidence="5 6" id="KW-1015">Disulfide bond</keyword>
<dbReference type="InterPro" id="IPR042635">
    <property type="entry name" value="MEGF10/SREC1/2-like"/>
</dbReference>
<accession>A0A8S3SSL7</accession>
<dbReference type="PROSITE" id="PS51212">
    <property type="entry name" value="WSC"/>
    <property type="match status" value="2"/>
</dbReference>
<feature type="domain" description="EGF-like" evidence="9">
    <location>
        <begin position="1560"/>
        <end position="1595"/>
    </location>
</feature>
<comment type="caution">
    <text evidence="6">Lacks conserved residue(s) required for the propagation of feature annotation.</text>
</comment>
<feature type="transmembrane region" description="Helical" evidence="8">
    <location>
        <begin position="2158"/>
        <end position="2180"/>
    </location>
</feature>
<keyword evidence="8" id="KW-1133">Transmembrane helix</keyword>
<dbReference type="OrthoDB" id="18487at2759"/>
<dbReference type="InterPro" id="IPR002889">
    <property type="entry name" value="WSC_carb-bd"/>
</dbReference>
<comment type="caution">
    <text evidence="12">The sequence shown here is derived from an EMBL/GenBank/DDBJ whole genome shotgun (WGS) entry which is preliminary data.</text>
</comment>
<name>A0A8S3SSL7_MYTED</name>
<feature type="compositionally biased region" description="Gly residues" evidence="7">
    <location>
        <begin position="1016"/>
        <end position="1025"/>
    </location>
</feature>
<evidence type="ECO:0000256" key="5">
    <source>
        <dbReference type="ARBA" id="ARBA00023157"/>
    </source>
</evidence>
<dbReference type="CDD" id="cd00055">
    <property type="entry name" value="EGF_Lam"/>
    <property type="match status" value="2"/>
</dbReference>
<dbReference type="GO" id="GO:0004222">
    <property type="term" value="F:metalloendopeptidase activity"/>
    <property type="evidence" value="ECO:0007669"/>
    <property type="project" value="InterPro"/>
</dbReference>
<feature type="compositionally biased region" description="Polar residues" evidence="7">
    <location>
        <begin position="919"/>
        <end position="928"/>
    </location>
</feature>
<feature type="disulfide bond" evidence="6">
    <location>
        <begin position="2062"/>
        <end position="2071"/>
    </location>
</feature>
<dbReference type="SMART" id="SM00321">
    <property type="entry name" value="WSC"/>
    <property type="match status" value="2"/>
</dbReference>
<dbReference type="SMART" id="SM00180">
    <property type="entry name" value="EGF_Lam"/>
    <property type="match status" value="16"/>
</dbReference>
<evidence type="ECO:0000259" key="9">
    <source>
        <dbReference type="PROSITE" id="PS50026"/>
    </source>
</evidence>
<feature type="domain" description="WSC" evidence="11">
    <location>
        <begin position="138"/>
        <end position="229"/>
    </location>
</feature>
<dbReference type="Proteomes" id="UP000683360">
    <property type="component" value="Unassembled WGS sequence"/>
</dbReference>
<feature type="region of interest" description="Disordered" evidence="7">
    <location>
        <begin position="998"/>
        <end position="1025"/>
    </location>
</feature>
<evidence type="ECO:0000256" key="3">
    <source>
        <dbReference type="ARBA" id="ARBA00022729"/>
    </source>
</evidence>
<evidence type="ECO:0000256" key="7">
    <source>
        <dbReference type="SAM" id="MobiDB-lite"/>
    </source>
</evidence>
<feature type="domain" description="EGF-like" evidence="9">
    <location>
        <begin position="1773"/>
        <end position="1808"/>
    </location>
</feature>
<dbReference type="InterPro" id="IPR012314">
    <property type="entry name" value="Pept_M12B_GON-ADAMTSs"/>
</dbReference>
<feature type="disulfide bond" evidence="6">
    <location>
        <begin position="293"/>
        <end position="302"/>
    </location>
</feature>
<dbReference type="PRINTS" id="PR00011">
    <property type="entry name" value="EGFLAMININ"/>
</dbReference>
<feature type="domain" description="EGF-like" evidence="9">
    <location>
        <begin position="264"/>
        <end position="303"/>
    </location>
</feature>
<organism evidence="12 13">
    <name type="scientific">Mytilus edulis</name>
    <name type="common">Blue mussel</name>
    <dbReference type="NCBI Taxonomy" id="6550"/>
    <lineage>
        <taxon>Eukaryota</taxon>
        <taxon>Metazoa</taxon>
        <taxon>Spiralia</taxon>
        <taxon>Lophotrochozoa</taxon>
        <taxon>Mollusca</taxon>
        <taxon>Bivalvia</taxon>
        <taxon>Autobranchia</taxon>
        <taxon>Pteriomorphia</taxon>
        <taxon>Mytilida</taxon>
        <taxon>Mytiloidea</taxon>
        <taxon>Mytilidae</taxon>
        <taxon>Mytilinae</taxon>
        <taxon>Mytilus</taxon>
    </lineage>
</organism>
<dbReference type="PROSITE" id="PS00022">
    <property type="entry name" value="EGF_1"/>
    <property type="match status" value="8"/>
</dbReference>
<dbReference type="Gene3D" id="2.60.120.200">
    <property type="match status" value="1"/>
</dbReference>
<dbReference type="Pfam" id="PF13385">
    <property type="entry name" value="Laminin_G_3"/>
    <property type="match status" value="1"/>
</dbReference>
<dbReference type="InterPro" id="IPR002049">
    <property type="entry name" value="LE_dom"/>
</dbReference>
<dbReference type="SUPFAM" id="SSF57440">
    <property type="entry name" value="Kringle-like"/>
    <property type="match status" value="1"/>
</dbReference>
<dbReference type="SUPFAM" id="SSF49899">
    <property type="entry name" value="Concanavalin A-like lectins/glucanases"/>
    <property type="match status" value="1"/>
</dbReference>
<reference evidence="12" key="1">
    <citation type="submission" date="2021-03" db="EMBL/GenBank/DDBJ databases">
        <authorList>
            <person name="Bekaert M."/>
        </authorList>
    </citation>
    <scope>NUCLEOTIDE SEQUENCE</scope>
</reference>
<keyword evidence="4" id="KW-0677">Repeat</keyword>
<dbReference type="GO" id="GO:0008270">
    <property type="term" value="F:zinc ion binding"/>
    <property type="evidence" value="ECO:0007669"/>
    <property type="project" value="InterPro"/>
</dbReference>
<keyword evidence="13" id="KW-1185">Reference proteome</keyword>
<feature type="domain" description="EGF-like" evidence="9">
    <location>
        <begin position="2104"/>
        <end position="2134"/>
    </location>
</feature>
<evidence type="ECO:0000256" key="8">
    <source>
        <dbReference type="SAM" id="Phobius"/>
    </source>
</evidence>
<sequence>MQPGSTPQEYLTLPTGRSNNFAYYYENIGKSTDCSMLYPLTSYKLGGKSEYSKIRIKNLDSLTIQSNDYSFSTQLNSTTGKDYGTAGDKYSSSTNCPPRGIFKIDLRLTPFVVSPKVKWTWSGSYPNSKATGTPVISNTTYVGCFIDKDDRMLPAQYLYNIHMTVDKCIQHCRSRGFAYSGVQYYAQCFCGDNHNKHGAAVDTQCNTPCKGNHQQMCGGTWRLSIYGTGLPQTIIGRCGGYPGQCFPTLENNPGTPALMLQFIPTHPCLQPLSPCKNEGKCIAVTDTAFKCLCYNMYSGSTCDIQTGSTCDIQTGSTCDIQTEQIVTMGALCPAGLYPEKCTCVHNKCSGAKFDGDTCVTTSGEVIFNSGAKFDGDTCVTTSGEVIFNSGAKFDGDTCVTTSGEVIFNSGAKFDGDTRVTTSGEPKVLCRYSNPGHVILFNVEGSGTVICPSGSQMVGCSYWDSSGQLKGNGEADNAQYTTGTCSMRHGCQQCRLQARCKSICNAVPANSVKTYGGDNVGDHCIFPFTYNGTSYGTCIESNDVGPPFSCGSVFDGTREGYVDLGMWSPGSVYTMAAWVRPDKADGVRRTIIGGVGDCLDYGIYHFENFWVYYKGTDSACTRGIDTGVRIQTGEWYLVAAIQNGTHVISYVNGKQSAVKVNPNVLPTTSGLWIGGEVCCPTNRFKGMIKTVKVWKRPLQVSELEKSMNHQGNDQTTEEALHGGLVGQWELGEVIQPPCAGIDHGGEDWTLKDGQQISGTHCNISTFTIPRGSTVIVIPYNGTTGGKLEIVAESIQIDGVLNGIGAGYRGGMIPLAGQSGQQGQSYSGKLEVLGLCIGAGYRGGIIPLAGQSGQQGQSYSGAGYRGGIVPLAGQSGQQGQSYSGAGYRGGMILLAGQSGQQGQSYSGAGYRGGKIPLAGQSRKQVQSYSGLGQRKVSDNRGGGGGGVGGNFRADQTGEPGAGGGYGTVGKSPVKIRGDRAGFGQPGKMYGDGSLKQMFLGSGGGSGGSAKDGTKNPSGGRGGNGGGSISLKSLRSVVVTGLITVSGEDGQGDNIPTGGQCSGCPGACSVKNLFGCHGDNRTACWDMSGPGGQKLLWTMGGRGGFGTLQGCGGDGGLGRIRVDAAIFKGSVTNLQGVFTQSTLQNEYDHSQAGQNLIDYTHTNYGNEVYRGCFNDPDIGYRTLAYTAPLTNNDRSRMTPDFCMKICRDKGYKFSGTEYAFECYCDNHLRMDRKMPEGDCHTACRGDGHKFCGGTNRISVFGPPPGTPAFAHRGVIQKCQPWCLTADVETTNPKWGQCSMKTQEVTSWQIVCQCPIGFQGFFCNQPCKQGTWGKNCANNCTCNSNNTQFCDPVIGQCKCSPGYHDDQCNTPCPIGCNSGWMGSNCQYPCPSGHYGQDCKLPCLCNNQGSCDPVGGTCQCNPGYMLPTCVFQCELGSYGPDCGFYCNCNNQPCDPVTGLCQCGPGFKGQHCELECPIGFYGQFCEQKCQCAGKYGCDHVTGACHCGPGFVGQKCDVACPPGSFGINCAKRCNCYNQPCDGVTGLCKCNPGYRGHQCELKCPLGRYGNKCKQTCACKNGASCNGVTGTCLCPPGWQGNMCEMPCQTGYGGPGCNTSCPANCGNGFCSKATGSCICTTPGTKCECPVGYYGSTCQTPCDCVHGTCDKATGKCLCVDGWFLTTCASPCPTDTYGAGCSGNCNCNLGDCDPLNGKCICPPGKGGAQCDKPCQGGTYGPGCLITCPPCGKYAQNQCDPATGACVCKTGYTGALCDQPCQQGYSGVNCSSKCNCQNSGLCRSTDGVCLCPDGFTGSKCELRFQCSLGTWGANCTNNCSCGYHGNGCDFATGACHCKPGFSGAQCEKSCPVLTYGQDCDQSCSCYPEGTSSCSPIDGSCQCKSGYHGNACFDVCSYGTWGRNCSQRCQCGSNGNCNPYTGACFCSPGYIGKNCQQMCLTDQYYGLNCSKQCNCNGGHCDPTSGRCECKPGSKGHHCEQKCGPTHFGIQCAQVCGCKNGAVCDAETGNCRCQPGWFGTLCDQSCPAGQYGVDCSMSCPDCQNGGLCDGTSGMCVCLPGFIGSLCNQTCSQGYWGLKCQMKCPNTCQLGCQPQTGICNCSPGSCLNQGFCSSSGLCLCKDTYYGDRCQNTTGRYLMQQSQSGSSYSLSKGQLVGLVIGIIVLIVLIVVGVIFIMKKKYTGVLLPSGLSRKYQQDTQKLEEVQDDGSRGFS</sequence>
<keyword evidence="8" id="KW-0812">Transmembrane</keyword>
<keyword evidence="12" id="KW-0675">Receptor</keyword>
<protein>
    <recommendedName>
        <fullName evidence="14">Multiple epidermal growth factor-like domains protein 6</fullName>
    </recommendedName>
</protein>
<feature type="disulfide bond" evidence="6">
    <location>
        <begin position="1585"/>
        <end position="1594"/>
    </location>
</feature>
<dbReference type="EMBL" id="CAJPWZ010001819">
    <property type="protein sequence ID" value="CAG2224774.1"/>
    <property type="molecule type" value="Genomic_DNA"/>
</dbReference>
<keyword evidence="8" id="KW-0472">Membrane</keyword>
<evidence type="ECO:0000256" key="6">
    <source>
        <dbReference type="PROSITE-ProRule" id="PRU00076"/>
    </source>
</evidence>
<keyword evidence="2" id="KW-0479">Metal-binding</keyword>
<evidence type="ECO:0000256" key="1">
    <source>
        <dbReference type="ARBA" id="ARBA00022536"/>
    </source>
</evidence>
<evidence type="ECO:0000259" key="10">
    <source>
        <dbReference type="PROSITE" id="PS51046"/>
    </source>
</evidence>
<dbReference type="GO" id="GO:0005044">
    <property type="term" value="F:scavenger receptor activity"/>
    <property type="evidence" value="ECO:0007669"/>
    <property type="project" value="InterPro"/>
</dbReference>
<dbReference type="InterPro" id="IPR000742">
    <property type="entry name" value="EGF"/>
</dbReference>
<dbReference type="PANTHER" id="PTHR24043:SF8">
    <property type="entry name" value="EGF-LIKE DOMAIN-CONTAINING PROTEIN"/>
    <property type="match status" value="1"/>
</dbReference>
<dbReference type="InterPro" id="IPR013320">
    <property type="entry name" value="ConA-like_dom_sf"/>
</dbReference>
<dbReference type="Gene3D" id="2.10.25.10">
    <property type="entry name" value="Laminin"/>
    <property type="match status" value="1"/>
</dbReference>
<dbReference type="PROSITE" id="PS01186">
    <property type="entry name" value="EGF_2"/>
    <property type="match status" value="1"/>
</dbReference>
<dbReference type="InterPro" id="IPR013806">
    <property type="entry name" value="Kringle-like"/>
</dbReference>
<dbReference type="SMART" id="SM00181">
    <property type="entry name" value="EGF"/>
    <property type="match status" value="19"/>
</dbReference>
<dbReference type="FunFam" id="2.170.300.10:FF:000041">
    <property type="entry name" value="Tyrosine protein kinase receptor tie-1, putative"/>
    <property type="match status" value="3"/>
</dbReference>
<dbReference type="PROSITE" id="PS50026">
    <property type="entry name" value="EGF_3"/>
    <property type="match status" value="5"/>
</dbReference>
<feature type="compositionally biased region" description="Gly residues" evidence="7">
    <location>
        <begin position="998"/>
        <end position="1007"/>
    </location>
</feature>
<dbReference type="PROSITE" id="PS51046">
    <property type="entry name" value="GON"/>
    <property type="match status" value="1"/>
</dbReference>
<feature type="domain" description="GON" evidence="10">
    <location>
        <begin position="1"/>
        <end position="164"/>
    </location>
</feature>
<feature type="domain" description="EGF-like" evidence="9">
    <location>
        <begin position="2036"/>
        <end position="2072"/>
    </location>
</feature>
<feature type="disulfide bond" evidence="6">
    <location>
        <begin position="2124"/>
        <end position="2133"/>
    </location>
</feature>